<dbReference type="PANTHER" id="PTHR39624:SF2">
    <property type="entry name" value="OSMC-LIKE PROTEIN"/>
    <property type="match status" value="1"/>
</dbReference>
<proteinExistence type="predicted"/>
<dbReference type="STRING" id="1322246.BN4_20310"/>
<evidence type="ECO:0000313" key="1">
    <source>
        <dbReference type="EMBL" id="CCH50372.1"/>
    </source>
</evidence>
<dbReference type="Proteomes" id="UP000011724">
    <property type="component" value="Chromosome"/>
</dbReference>
<dbReference type="OrthoDB" id="290036at2"/>
<dbReference type="PANTHER" id="PTHR39624">
    <property type="entry name" value="PROTEIN INVOLVED IN RIMO-MEDIATED BETA-METHYLTHIOLATION OF RIBOSOMAL PROTEIN S12 YCAO"/>
    <property type="match status" value="1"/>
</dbReference>
<dbReference type="BioCyc" id="DPIE1322246:BN4_RS15795-MONOMER"/>
<dbReference type="RefSeq" id="WP_015416414.1">
    <property type="nucleotide sequence ID" value="NC_020409.1"/>
</dbReference>
<dbReference type="Pfam" id="PF02566">
    <property type="entry name" value="OsmC"/>
    <property type="match status" value="1"/>
</dbReference>
<dbReference type="InterPro" id="IPR036102">
    <property type="entry name" value="OsmC/Ohrsf"/>
</dbReference>
<gene>
    <name evidence="1" type="ordered locus">BN4_20310</name>
</gene>
<dbReference type="PATRIC" id="fig|879567.3.peg.3398"/>
<reference evidence="2" key="2">
    <citation type="journal article" date="2013" name="Stand. Genomic Sci.">
        <title>Complete genome sequence of Desulfocapsa sulfexigens, a marine deltaproteobacterium specialized in disproportionating inorganic sulfur compounds.</title>
        <authorList>
            <person name="Finster K.W."/>
            <person name="Kjeldsen K.U."/>
            <person name="Kube M."/>
            <person name="Reinhardt R."/>
            <person name="Mussmann M."/>
            <person name="Amann R."/>
            <person name="Schreiber L."/>
        </authorList>
    </citation>
    <scope>NUCLEOTIDE SEQUENCE [LARGE SCALE GENOMIC DNA]</scope>
    <source>
        <strain evidence="2">DSM 10523 / SB164P1</strain>
    </source>
</reference>
<evidence type="ECO:0000313" key="2">
    <source>
        <dbReference type="Proteomes" id="UP000011724"/>
    </source>
</evidence>
<name>M1WU89_PSEP2</name>
<keyword evidence="2" id="KW-1185">Reference proteome</keyword>
<dbReference type="AlphaFoldDB" id="M1WU89"/>
<dbReference type="EMBL" id="FO203427">
    <property type="protein sequence ID" value="CCH50372.1"/>
    <property type="molecule type" value="Genomic_DNA"/>
</dbReference>
<organism evidence="1 2">
    <name type="scientific">Pseudodesulfovibrio piezophilus (strain DSM 21447 / JCM 15486 / C1TLV30)</name>
    <name type="common">Desulfovibrio piezophilus</name>
    <dbReference type="NCBI Taxonomy" id="1322246"/>
    <lineage>
        <taxon>Bacteria</taxon>
        <taxon>Pseudomonadati</taxon>
        <taxon>Thermodesulfobacteriota</taxon>
        <taxon>Desulfovibrionia</taxon>
        <taxon>Desulfovibrionales</taxon>
        <taxon>Desulfovibrionaceae</taxon>
    </lineage>
</organism>
<dbReference type="HOGENOM" id="CLU_100275_3_0_7"/>
<dbReference type="KEGG" id="dpi:BN4_20310"/>
<accession>M1WU89</accession>
<dbReference type="eggNOG" id="COG1765">
    <property type="taxonomic scope" value="Bacteria"/>
</dbReference>
<dbReference type="Gene3D" id="3.30.300.20">
    <property type="match status" value="1"/>
</dbReference>
<dbReference type="InterPro" id="IPR003718">
    <property type="entry name" value="OsmC/Ohr_fam"/>
</dbReference>
<sequence>MDQKVIDIVFKGNVKINAEIDGLSIATDQPTDKGGEGTAPNPFQLFLASLSTCAGFYAIKFCQTRELNHEGLGIRVLCDFADKGFKVEKMTYEITLPEGFPEKYRPALIRAVDQCTVKKHVCDCLDFEIIAN</sequence>
<dbReference type="InterPro" id="IPR015946">
    <property type="entry name" value="KH_dom-like_a/b"/>
</dbReference>
<reference evidence="1 2" key="1">
    <citation type="journal article" date="2013" name="PLoS ONE">
        <title>The first genomic and proteomic characterization of a deep-sea sulfate reducer: insights into the piezophilic lifestyle of Desulfovibrio piezophilus.</title>
        <authorList>
            <person name="Pradel N."/>
            <person name="Ji B."/>
            <person name="Gimenez G."/>
            <person name="Talla E."/>
            <person name="Lenoble P."/>
            <person name="Garel M."/>
            <person name="Tamburini C."/>
            <person name="Fourquet P."/>
            <person name="Lebrun R."/>
            <person name="Bertin P."/>
            <person name="Denis Y."/>
            <person name="Pophillat M."/>
            <person name="Barbe V."/>
            <person name="Ollivier B."/>
            <person name="Dolla A."/>
        </authorList>
    </citation>
    <scope>NUCLEOTIDE SEQUENCE [LARGE SCALE GENOMIC DNA]</scope>
    <source>
        <strain evidence="2">DSM 10523 / SB164P1</strain>
    </source>
</reference>
<protein>
    <submittedName>
        <fullName evidence="1">OsmC family protein</fullName>
    </submittedName>
</protein>
<dbReference type="SUPFAM" id="SSF82784">
    <property type="entry name" value="OsmC-like"/>
    <property type="match status" value="1"/>
</dbReference>